<feature type="domain" description="PIN" evidence="2">
    <location>
        <begin position="1020"/>
        <end position="1160"/>
    </location>
</feature>
<dbReference type="InterPro" id="IPR011335">
    <property type="entry name" value="Restrct_endonuc-II-like"/>
</dbReference>
<feature type="repeat" description="TPR" evidence="1">
    <location>
        <begin position="277"/>
        <end position="310"/>
    </location>
</feature>
<dbReference type="EMBL" id="WTUX01000019">
    <property type="protein sequence ID" value="MZR14589.1"/>
    <property type="molecule type" value="Genomic_DNA"/>
</dbReference>
<evidence type="ECO:0000259" key="2">
    <source>
        <dbReference type="Pfam" id="PF20698"/>
    </source>
</evidence>
<keyword evidence="1" id="KW-0802">TPR repeat</keyword>
<proteinExistence type="predicted"/>
<dbReference type="InterPro" id="IPR048987">
    <property type="entry name" value="PIN-TPR-GreABC"/>
</dbReference>
<name>A0A845M6C0_9RHOB</name>
<protein>
    <recommendedName>
        <fullName evidence="2">PIN domain-containing protein</fullName>
    </recommendedName>
</protein>
<dbReference type="InterPro" id="IPR019734">
    <property type="entry name" value="TPR_rpt"/>
</dbReference>
<evidence type="ECO:0000313" key="3">
    <source>
        <dbReference type="EMBL" id="MZR14589.1"/>
    </source>
</evidence>
<dbReference type="Proteomes" id="UP000467322">
    <property type="component" value="Unassembled WGS sequence"/>
</dbReference>
<gene>
    <name evidence="3" type="ORF">GQE99_16335</name>
</gene>
<accession>A0A845M6C0</accession>
<dbReference type="RefSeq" id="WP_161352699.1">
    <property type="nucleotide sequence ID" value="NZ_WTUX01000019.1"/>
</dbReference>
<evidence type="ECO:0000313" key="4">
    <source>
        <dbReference type="Proteomes" id="UP000467322"/>
    </source>
</evidence>
<comment type="caution">
    <text evidence="3">The sequence shown here is derived from an EMBL/GenBank/DDBJ whole genome shotgun (WGS) entry which is preliminary data.</text>
</comment>
<dbReference type="SMART" id="SM00028">
    <property type="entry name" value="TPR"/>
    <property type="match status" value="3"/>
</dbReference>
<sequence>MRPIDVETPTLSSDFEGAKLRFGFGKYKATSRMVTVTSVNIPAPSDWQAFERLTRDLFESEWQTDDARANGRSGQEQHGVDVFGTDRVHNKWVGVQCKGRSGGYGKALKEKDLREEVEKAKAFRPALDKFILATTAPNDARIQEVARELNEKNRKELLFEVDVMGWDEIKAVLNRHPRVVAIHCSGVSPIADLKISEAMNDLRGDISRDLTGLTSGILDFQRSVVAGLEREPDGDALGQRITDAADLLNDSPAQTAITRLERLLENEGRTASARDRFRIKANLGSAYFAKGYKDAAVDWYRQAHDEYPDTSEALSILAAAESITGNREKAAELAARAMAMPEPQQRAAGVFLETALAETPWQELQAQLPEPFQRIPEFLLALAEHAQKAGQLKDCRRLIKDAVNRDPDNWRVRAYAGYLRFQEVAEREDIRSLRLMRKSDIEIVEEARAHFLVAWGLLQASGWAREAETCIMNALSASLMLGDEEKAEELIEEAFRRLGDTPQLLRFRAAHKMHKGEDAAVADALSRIPESDRNPNDELMLLQARINDGDPEAALARADFLYRTAEDAGLRVAFGNCRILSAAQINPDLFKEVAHDILTEHPDSTLLLACFVFNHPGDIDDPAIIDRLAELSERETNSFARDRAAHALAMVGRNSEAADIYLDLCSPDTDTPQLRMALQTLVNCRRIREARELYGKLDARIKDTASMRRIGAVIFQCAGNLKGARKELEHVFGTGDVTLEDRARWIDICERLPDISSIIRYLDTVPVDITGDPRMRMHLAHKLDHHTDDFQRALEIGYRALRDGYEDPQIHLGFMVGLILTGRSGRQVDFDREVVEKDTVVVVSRDHADPFTKIIETAPAPRADRDELSPEDPLALRLMGKAVGDNFPMDSAVGKLNATVTKVLSKYAHAYHRSQKDFERLFPESKIFGALRIDENDLEGSFRPILESAKERAGQVKRIEEAYESGKAPIALLAAAGGGTVFDFWDFLRHHGSIKIRMALGNAVERKAATQSVMAAPGMIVDPITLYGAQTLGFADTLLQACPDLHITQSSIDLLHEAYQDRVDAIGGEGRRGSFVADEHGARIIEMSREMCDLLISNLGRTLDLARGLKIAMPEEGTALHPDFEAVFEDVGPCFVDTLVVAKERGWTLLADDTALRLFASLDGVSSAWSQVALQIARNKRTISQEAYSDALGAMLKGNYRYVSIDGDTTQFEWERKDTSIWLNQFLDHIALPTNDPWSIAQLIGSSLLELWDDADDGARCVAYAAFMLQELSSRLGEDGAIKMLGDAVSAAVSRAQRNARMIKLPLILSSTTSLASPGFLAMEINRDHKEAVLNTIGDCVKSARKLSKLP</sequence>
<dbReference type="SUPFAM" id="SSF52980">
    <property type="entry name" value="Restriction endonuclease-like"/>
    <property type="match status" value="1"/>
</dbReference>
<dbReference type="SUPFAM" id="SSF48452">
    <property type="entry name" value="TPR-like"/>
    <property type="match status" value="1"/>
</dbReference>
<dbReference type="Pfam" id="PF20698">
    <property type="entry name" value="PIN-TPR-GreABC"/>
    <property type="match status" value="1"/>
</dbReference>
<reference evidence="3 4" key="1">
    <citation type="submission" date="2019-12" db="EMBL/GenBank/DDBJ databases">
        <title>Maritimibacter sp. nov. sp. isolated from sea sand.</title>
        <authorList>
            <person name="Kim J."/>
            <person name="Jeong S.E."/>
            <person name="Jung H.S."/>
            <person name="Jeon C.O."/>
        </authorList>
    </citation>
    <scope>NUCLEOTIDE SEQUENCE [LARGE SCALE GENOMIC DNA]</scope>
    <source>
        <strain evidence="3 4">DP07</strain>
    </source>
</reference>
<keyword evidence="4" id="KW-1185">Reference proteome</keyword>
<organism evidence="3 4">
    <name type="scientific">Maritimibacter harenae</name>
    <dbReference type="NCBI Taxonomy" id="2606218"/>
    <lineage>
        <taxon>Bacteria</taxon>
        <taxon>Pseudomonadati</taxon>
        <taxon>Pseudomonadota</taxon>
        <taxon>Alphaproteobacteria</taxon>
        <taxon>Rhodobacterales</taxon>
        <taxon>Roseobacteraceae</taxon>
        <taxon>Maritimibacter</taxon>
    </lineage>
</organism>
<evidence type="ECO:0000256" key="1">
    <source>
        <dbReference type="PROSITE-ProRule" id="PRU00339"/>
    </source>
</evidence>
<dbReference type="Gene3D" id="1.25.40.10">
    <property type="entry name" value="Tetratricopeptide repeat domain"/>
    <property type="match status" value="1"/>
</dbReference>
<dbReference type="InterPro" id="IPR011990">
    <property type="entry name" value="TPR-like_helical_dom_sf"/>
</dbReference>
<dbReference type="PROSITE" id="PS50005">
    <property type="entry name" value="TPR"/>
    <property type="match status" value="1"/>
</dbReference>